<keyword evidence="1" id="KW-0812">Transmembrane</keyword>
<organism evidence="2">
    <name type="scientific">Saccharolobus islandicus</name>
    <name type="common">Sulfolobus islandicus</name>
    <dbReference type="NCBI Taxonomy" id="43080"/>
    <lineage>
        <taxon>Archaea</taxon>
        <taxon>Thermoproteota</taxon>
        <taxon>Thermoprotei</taxon>
        <taxon>Sulfolobales</taxon>
        <taxon>Sulfolobaceae</taxon>
        <taxon>Saccharolobus</taxon>
    </lineage>
</organism>
<reference evidence="2" key="1">
    <citation type="journal article" date="1996" name="Plasmid">
        <title>Complete nucleotide sequence of the Sulfolobus islandicus multicopy plasmid pRN1.</title>
        <authorList>
            <person name="Keeling P.J."/>
            <person name="Klenk H.P."/>
            <person name="Singh R.K."/>
            <person name="Feeley O."/>
            <person name="Schleper C."/>
            <person name="Zillig W."/>
            <person name="Doolittle W.F."/>
            <person name="Sensen C.W."/>
        </authorList>
    </citation>
    <scope>NUCLEOTIDE SEQUENCE</scope>
    <source>
        <strain evidence="2">REN1H1</strain>
        <plasmid evidence="2">pRN1</plasmid>
    </source>
</reference>
<evidence type="ECO:0000313" key="2">
    <source>
        <dbReference type="EMBL" id="AAC44109.1"/>
    </source>
</evidence>
<dbReference type="AlphaFoldDB" id="Q54322"/>
<protein>
    <submittedName>
        <fullName evidence="2">Uncharacterized protein</fullName>
    </submittedName>
</protein>
<feature type="transmembrane region" description="Helical" evidence="1">
    <location>
        <begin position="53"/>
        <end position="73"/>
    </location>
</feature>
<evidence type="ECO:0000256" key="1">
    <source>
        <dbReference type="SAM" id="Phobius"/>
    </source>
</evidence>
<geneLocation type="plasmid" evidence="2">
    <name>pRN1</name>
</geneLocation>
<feature type="transmembrane region" description="Helical" evidence="1">
    <location>
        <begin position="20"/>
        <end position="41"/>
    </location>
</feature>
<accession>Q54322</accession>
<keyword evidence="1" id="KW-0472">Membrane</keyword>
<sequence>MPTSNNILRHLMTSYDILQILGLSFLYPNSLFFCTFVQTILYSNSRLLYPPCFYFITPAFASVSYSQLFLTLLTHNPANHTCDFTNSAAF</sequence>
<proteinExistence type="predicted"/>
<keyword evidence="2" id="KW-0614">Plasmid</keyword>
<name>Q54322_SACIS</name>
<dbReference type="EMBL" id="U36383">
    <property type="protein sequence ID" value="AAC44109.1"/>
    <property type="molecule type" value="Genomic_DNA"/>
</dbReference>
<keyword evidence="1" id="KW-1133">Transmembrane helix</keyword>